<evidence type="ECO:0000313" key="4">
    <source>
        <dbReference type="Proteomes" id="UP000061468"/>
    </source>
</evidence>
<sequence length="90" mass="9836">MKKVTKIILASSLALALGACGSTSNQSSQYAKADTNAEDDGMVCKMEKKIGSNRMQRVCYSVEEREQMREAGRDGWLRMQRGTETGGGDL</sequence>
<accession>A0AAC9ACV9</accession>
<feature type="region of interest" description="Disordered" evidence="1">
    <location>
        <begin position="70"/>
        <end position="90"/>
    </location>
</feature>
<organism evidence="3 4">
    <name type="scientific">Alteromonas mediterranea</name>
    <dbReference type="NCBI Taxonomy" id="314275"/>
    <lineage>
        <taxon>Bacteria</taxon>
        <taxon>Pseudomonadati</taxon>
        <taxon>Pseudomonadota</taxon>
        <taxon>Gammaproteobacteria</taxon>
        <taxon>Alteromonadales</taxon>
        <taxon>Alteromonadaceae</taxon>
        <taxon>Alteromonas/Salinimonas group</taxon>
        <taxon>Alteromonas</taxon>
    </lineage>
</organism>
<evidence type="ECO:0008006" key="5">
    <source>
        <dbReference type="Google" id="ProtNLM"/>
    </source>
</evidence>
<feature type="chain" id="PRO_5042060705" description="Lipoprotein" evidence="2">
    <location>
        <begin position="22"/>
        <end position="90"/>
    </location>
</feature>
<evidence type="ECO:0000313" key="3">
    <source>
        <dbReference type="EMBL" id="AMJ77814.1"/>
    </source>
</evidence>
<name>A0AAC9ACV9_9ALTE</name>
<reference evidence="3 4" key="1">
    <citation type="submission" date="2015-12" db="EMBL/GenBank/DDBJ databases">
        <title>Intraspecies pangenome expansion in the marine bacterium Alteromonas.</title>
        <authorList>
            <person name="Lopez-Perez M."/>
            <person name="Rodriguez-Valera F."/>
        </authorList>
    </citation>
    <scope>NUCLEOTIDE SEQUENCE [LARGE SCALE GENOMIC DNA]</scope>
    <source>
        <strain evidence="3 4">UM8</strain>
    </source>
</reference>
<evidence type="ECO:0000256" key="2">
    <source>
        <dbReference type="SAM" id="SignalP"/>
    </source>
</evidence>
<dbReference type="EMBL" id="CP013928">
    <property type="protein sequence ID" value="AMJ77814.1"/>
    <property type="molecule type" value="Genomic_DNA"/>
</dbReference>
<feature type="signal peptide" evidence="2">
    <location>
        <begin position="1"/>
        <end position="21"/>
    </location>
</feature>
<dbReference type="Proteomes" id="UP000061468">
    <property type="component" value="Chromosome"/>
</dbReference>
<keyword evidence="2" id="KW-0732">Signal</keyword>
<dbReference type="PROSITE" id="PS51257">
    <property type="entry name" value="PROKAR_LIPOPROTEIN"/>
    <property type="match status" value="1"/>
</dbReference>
<dbReference type="RefSeq" id="WP_015066514.1">
    <property type="nucleotide sequence ID" value="NZ_CAXGIV010000053.1"/>
</dbReference>
<dbReference type="AlphaFoldDB" id="A0AAC9ACV9"/>
<proteinExistence type="predicted"/>
<protein>
    <recommendedName>
        <fullName evidence="5">Lipoprotein</fullName>
    </recommendedName>
</protein>
<evidence type="ECO:0000256" key="1">
    <source>
        <dbReference type="SAM" id="MobiDB-lite"/>
    </source>
</evidence>
<gene>
    <name evidence="3" type="ORF">AV942_05535</name>
</gene>